<evidence type="ECO:0000259" key="2">
    <source>
        <dbReference type="SMART" id="SM00694"/>
    </source>
</evidence>
<dbReference type="GO" id="GO:0016020">
    <property type="term" value="C:membrane"/>
    <property type="evidence" value="ECO:0007669"/>
    <property type="project" value="InterPro"/>
</dbReference>
<proteinExistence type="predicted"/>
<dbReference type="InterPro" id="IPR006614">
    <property type="entry name" value="Peroxin/Ferlin"/>
</dbReference>
<name>A0A7R7XKE5_9EURO</name>
<feature type="region of interest" description="Disordered" evidence="1">
    <location>
        <begin position="61"/>
        <end position="85"/>
    </location>
</feature>
<dbReference type="EMBL" id="AP024445">
    <property type="protein sequence ID" value="BCS22608.1"/>
    <property type="molecule type" value="Genomic_DNA"/>
</dbReference>
<dbReference type="GeneID" id="64972613"/>
<reference evidence="3" key="2">
    <citation type="submission" date="2021-02" db="EMBL/GenBank/DDBJ databases">
        <title>Aspergillus puulaauensis MK2 genome sequence.</title>
        <authorList>
            <person name="Futagami T."/>
            <person name="Mori K."/>
            <person name="Kadooka C."/>
            <person name="Tanaka T."/>
        </authorList>
    </citation>
    <scope>NUCLEOTIDE SEQUENCE</scope>
    <source>
        <strain evidence="3">MK2</strain>
    </source>
</reference>
<gene>
    <name evidence="3" type="ORF">APUU_30833S</name>
</gene>
<feature type="region of interest" description="Disordered" evidence="1">
    <location>
        <begin position="453"/>
        <end position="480"/>
    </location>
</feature>
<dbReference type="AlphaFoldDB" id="A0A7R7XKE5"/>
<dbReference type="OrthoDB" id="72441at2759"/>
<feature type="compositionally biased region" description="Low complexity" evidence="1">
    <location>
        <begin position="138"/>
        <end position="150"/>
    </location>
</feature>
<evidence type="ECO:0000313" key="3">
    <source>
        <dbReference type="EMBL" id="BCS22608.1"/>
    </source>
</evidence>
<organism evidence="3 4">
    <name type="scientific">Aspergillus puulaauensis</name>
    <dbReference type="NCBI Taxonomy" id="1220207"/>
    <lineage>
        <taxon>Eukaryota</taxon>
        <taxon>Fungi</taxon>
        <taxon>Dikarya</taxon>
        <taxon>Ascomycota</taxon>
        <taxon>Pezizomycotina</taxon>
        <taxon>Eurotiomycetes</taxon>
        <taxon>Eurotiomycetidae</taxon>
        <taxon>Eurotiales</taxon>
        <taxon>Aspergillaceae</taxon>
        <taxon>Aspergillus</taxon>
    </lineage>
</organism>
<feature type="compositionally biased region" description="Basic and acidic residues" evidence="1">
    <location>
        <begin position="453"/>
        <end position="464"/>
    </location>
</feature>
<feature type="region of interest" description="Disordered" evidence="1">
    <location>
        <begin position="133"/>
        <end position="158"/>
    </location>
</feature>
<sequence>METTNIQLIDKTAPAEIATDDLARGFSRTTTSTSTGSRLWSRPSIRAERAKRKYAKWQPDRLGVAASNEGEADQPSSSDEGGLLRAGTMTNTLTNTDTIQEGVSSDHTNGYQSDSQALFEQNNTAEQVQQQDFGAGTGNTSGSESGNGTTHQSKNHPTICGLKPGSELDILYENQRGWFFFGIPLYSNQSLLNMDPPSWVNASGKRSFVNITNAQVPDPSWEWAWKTWYVDMSGDVDDQGWQYAFSFSLSSSWHGTHPFWHSFVRRRRWVRLRVKKVSPAERQRRSRTGLEMGHTLNEDYFTIHTGVRRKQASISERASRTTSVNLGRSATDNEGDEGVDEIRNIPALMYAIKAAIVDREKFDAVRKFVDEGGEELYYLDGRIPEIMSRLVYQTSRWQLLAYLNDTIQNISKQQQDQESNEQTMFEAEGLRRKHEYLSRAADTAERHLAGPEVFHEPNADEDTQRPSTTTEMLDLTPGNRRDSLLSRVSGRYSFQPMDNGGEIRGIPPEAEIGHEFHIY</sequence>
<reference evidence="3" key="1">
    <citation type="submission" date="2021-01" db="EMBL/GenBank/DDBJ databases">
        <authorList>
            <consortium name="Aspergillus puulaauensis MK2 genome sequencing consortium"/>
            <person name="Kazuki M."/>
            <person name="Futagami T."/>
        </authorList>
    </citation>
    <scope>NUCLEOTIDE SEQUENCE</scope>
    <source>
        <strain evidence="3">MK2</strain>
    </source>
</reference>
<dbReference type="KEGG" id="apuu:APUU_30833S"/>
<accession>A0A7R7XKE5</accession>
<dbReference type="RefSeq" id="XP_041554802.1">
    <property type="nucleotide sequence ID" value="XM_041701970.1"/>
</dbReference>
<feature type="domain" description="Peroxin/Ferlin" evidence="2">
    <location>
        <begin position="240"/>
        <end position="276"/>
    </location>
</feature>
<dbReference type="Proteomes" id="UP000654913">
    <property type="component" value="Chromosome 3"/>
</dbReference>
<feature type="compositionally biased region" description="Polar residues" evidence="1">
    <location>
        <begin position="312"/>
        <end position="332"/>
    </location>
</feature>
<evidence type="ECO:0000313" key="4">
    <source>
        <dbReference type="Proteomes" id="UP000654913"/>
    </source>
</evidence>
<feature type="region of interest" description="Disordered" evidence="1">
    <location>
        <begin position="312"/>
        <end position="338"/>
    </location>
</feature>
<dbReference type="SMART" id="SM00694">
    <property type="entry name" value="DysFC"/>
    <property type="match status" value="1"/>
</dbReference>
<protein>
    <recommendedName>
        <fullName evidence="2">Peroxin/Ferlin domain-containing protein</fullName>
    </recommendedName>
</protein>
<keyword evidence="4" id="KW-1185">Reference proteome</keyword>
<evidence type="ECO:0000256" key="1">
    <source>
        <dbReference type="SAM" id="MobiDB-lite"/>
    </source>
</evidence>